<dbReference type="InParanoid" id="A0A1S3JS77"/>
<reference evidence="12" key="1">
    <citation type="submission" date="2025-08" db="UniProtKB">
        <authorList>
            <consortium name="RefSeq"/>
        </authorList>
    </citation>
    <scope>IDENTIFICATION</scope>
    <source>
        <tissue evidence="12">Gonads</tissue>
    </source>
</reference>
<dbReference type="SUPFAM" id="SSF52540">
    <property type="entry name" value="P-loop containing nucleoside triphosphate hydrolases"/>
    <property type="match status" value="2"/>
</dbReference>
<evidence type="ECO:0000313" key="12">
    <source>
        <dbReference type="RefSeq" id="XP_013413230.1"/>
    </source>
</evidence>
<accession>A0A1S3JS77</accession>
<dbReference type="InterPro" id="IPR014001">
    <property type="entry name" value="Helicase_ATP-bd"/>
</dbReference>
<feature type="compositionally biased region" description="Acidic residues" evidence="7">
    <location>
        <begin position="295"/>
        <end position="304"/>
    </location>
</feature>
<dbReference type="OrthoDB" id="4310724at2759"/>
<dbReference type="Proteomes" id="UP000085678">
    <property type="component" value="Unplaced"/>
</dbReference>
<evidence type="ECO:0000259" key="8">
    <source>
        <dbReference type="PROSITE" id="PS51192"/>
    </source>
</evidence>
<evidence type="ECO:0000256" key="5">
    <source>
        <dbReference type="ARBA" id="ARBA00022840"/>
    </source>
</evidence>
<dbReference type="SMART" id="SM00487">
    <property type="entry name" value="DEXDc"/>
    <property type="match status" value="1"/>
</dbReference>
<dbReference type="PANTHER" id="PTHR47959">
    <property type="entry name" value="ATP-DEPENDENT RNA HELICASE RHLE-RELATED"/>
    <property type="match status" value="1"/>
</dbReference>
<dbReference type="GO" id="GO:0016787">
    <property type="term" value="F:hydrolase activity"/>
    <property type="evidence" value="ECO:0007669"/>
    <property type="project" value="UniProtKB-KW"/>
</dbReference>
<feature type="domain" description="Helicase C-terminal" evidence="9">
    <location>
        <begin position="596"/>
        <end position="740"/>
    </location>
</feature>
<evidence type="ECO:0000259" key="10">
    <source>
        <dbReference type="PROSITE" id="PS51195"/>
    </source>
</evidence>
<name>A0A1S3JS77_LINAN</name>
<dbReference type="CDD" id="cd18787">
    <property type="entry name" value="SF2_C_DEAD"/>
    <property type="match status" value="1"/>
</dbReference>
<dbReference type="PROSITE" id="PS51192">
    <property type="entry name" value="HELICASE_ATP_BIND_1"/>
    <property type="match status" value="1"/>
</dbReference>
<feature type="compositionally biased region" description="Basic residues" evidence="7">
    <location>
        <begin position="107"/>
        <end position="118"/>
    </location>
</feature>
<dbReference type="InterPro" id="IPR050079">
    <property type="entry name" value="DEAD_box_RNA_helicase"/>
</dbReference>
<feature type="short sequence motif" description="Q motif" evidence="6">
    <location>
        <begin position="213"/>
        <end position="241"/>
    </location>
</feature>
<dbReference type="EC" id="3.6.4.13" evidence="1"/>
<feature type="compositionally biased region" description="Acidic residues" evidence="7">
    <location>
        <begin position="312"/>
        <end position="352"/>
    </location>
</feature>
<sequence length="908" mass="103034">MATTIKTHGEWKPVKIDPSLFAHGGMEGFICMEELTDYKLIRSNSSKKPGDLEKKKKTTKKEKKDVVDKKHQGTKQSPKTSGKTKSKSSENKNLTIQHAAQTENTDKKKKKKKQKNKNTKQEGELQEKEHKIGRGQFVSGAQIFDACEEDQDEKTEKKQNKLNTSKNKGNENKKKFKPEKRRREAEEQIPKKKLKITEEEQKEDVTETKTDVSAWKDLFVPEPVLEALAELGFSSPTPIQALALPSAIRDRMDIVGAAETGSGKTLAFGIPILHHILKSKSLGSERSTNNKDGSDSEEEEDSVESEDKNNDTDNENNEKDEEEGVVDEEGSDDDDDDVDELGESDSELSEDGSFDRPPGDEDDELPVLKEDDIGCVKILNDVQFDWLEPEPQQAPALFSPRGLEALILTPTRELAVQVKQHLVAVSKYTDIQIAVVVGGMSQQKQERLLKKRPEIVVATPGRLWELIKEGDPHLSTVDTLKYLVIDEADRMVEKGHFAELSSLLEMINSDQKKKKKRQTFVFSATLTLVHSVPQRLLMKKKKKKFKMTQEQKLESLMADIGIKEKPKIIDLTRKTATAERLVETRIPCSTEEKDAYLYYFLHQYLGRTLVFTNSIDCIRRLASIFTLLKCKPLTLHANMHQRQRLKNLERFAADKRGLLLATDVAARGLDIPNVEHVIHYQVPRTSENYIHRSGRTARASKEGLSVMLMSPEDVKNYKKIVHTLNRDEDVPVFPVEQALITSIKSRLNLVKEIDREEHRCRKDKSKTDWFRRAAEEMDIELDDVHIQNDIGNDGFEQAKRKRKIKQMRAALDAMLKVPLTSRDFSGKYPTKMGKLVTPVMPDISSGASALKAVKKSQPKKISTAPLSPNKPKKQIKQKPLAPNEKTERRQKRSAKTKSKRNKFRTSAS</sequence>
<feature type="region of interest" description="Disordered" evidence="7">
    <location>
        <begin position="282"/>
        <end position="369"/>
    </location>
</feature>
<feature type="compositionally biased region" description="Basic residues" evidence="7">
    <location>
        <begin position="888"/>
        <end position="908"/>
    </location>
</feature>
<evidence type="ECO:0000256" key="6">
    <source>
        <dbReference type="PROSITE-ProRule" id="PRU00552"/>
    </source>
</evidence>
<feature type="region of interest" description="Disordered" evidence="7">
    <location>
        <begin position="850"/>
        <end position="908"/>
    </location>
</feature>
<organism evidence="11 12">
    <name type="scientific">Lingula anatina</name>
    <name type="common">Brachiopod</name>
    <name type="synonym">Lingula unguis</name>
    <dbReference type="NCBI Taxonomy" id="7574"/>
    <lineage>
        <taxon>Eukaryota</taxon>
        <taxon>Metazoa</taxon>
        <taxon>Spiralia</taxon>
        <taxon>Lophotrochozoa</taxon>
        <taxon>Brachiopoda</taxon>
        <taxon>Linguliformea</taxon>
        <taxon>Lingulata</taxon>
        <taxon>Lingulida</taxon>
        <taxon>Linguloidea</taxon>
        <taxon>Lingulidae</taxon>
        <taxon>Lingula</taxon>
    </lineage>
</organism>
<dbReference type="InterPro" id="IPR000629">
    <property type="entry name" value="RNA-helicase_DEAD-box_CS"/>
</dbReference>
<proteinExistence type="predicted"/>
<dbReference type="InterPro" id="IPR001650">
    <property type="entry name" value="Helicase_C-like"/>
</dbReference>
<dbReference type="FunCoup" id="A0A1S3JS77">
    <property type="interactions" value="2743"/>
</dbReference>
<keyword evidence="5" id="KW-0067">ATP-binding</keyword>
<keyword evidence="3" id="KW-0378">Hydrolase</keyword>
<dbReference type="PROSITE" id="PS00039">
    <property type="entry name" value="DEAD_ATP_HELICASE"/>
    <property type="match status" value="1"/>
</dbReference>
<dbReference type="KEGG" id="lak:106175673"/>
<feature type="compositionally biased region" description="Basic and acidic residues" evidence="7">
    <location>
        <begin position="119"/>
        <end position="132"/>
    </location>
</feature>
<feature type="region of interest" description="Disordered" evidence="7">
    <location>
        <begin position="41"/>
        <end position="210"/>
    </location>
</feature>
<dbReference type="GO" id="GO:0003724">
    <property type="term" value="F:RNA helicase activity"/>
    <property type="evidence" value="ECO:0007669"/>
    <property type="project" value="UniProtKB-EC"/>
</dbReference>
<keyword evidence="11" id="KW-1185">Reference proteome</keyword>
<dbReference type="PROSITE" id="PS51195">
    <property type="entry name" value="Q_MOTIF"/>
    <property type="match status" value="1"/>
</dbReference>
<dbReference type="STRING" id="7574.A0A1S3JS77"/>
<evidence type="ECO:0000313" key="11">
    <source>
        <dbReference type="Proteomes" id="UP000085678"/>
    </source>
</evidence>
<dbReference type="GO" id="GO:0003676">
    <property type="term" value="F:nucleic acid binding"/>
    <property type="evidence" value="ECO:0007669"/>
    <property type="project" value="InterPro"/>
</dbReference>
<dbReference type="SMART" id="SM00490">
    <property type="entry name" value="HELICc"/>
    <property type="match status" value="1"/>
</dbReference>
<dbReference type="Gene3D" id="3.40.50.300">
    <property type="entry name" value="P-loop containing nucleotide triphosphate hydrolases"/>
    <property type="match status" value="3"/>
</dbReference>
<protein>
    <recommendedName>
        <fullName evidence="1">RNA helicase</fullName>
        <ecNumber evidence="1">3.6.4.13</ecNumber>
    </recommendedName>
</protein>
<gene>
    <name evidence="12" type="primary">LOC106175673</name>
</gene>
<feature type="compositionally biased region" description="Polar residues" evidence="7">
    <location>
        <begin position="91"/>
        <end position="100"/>
    </location>
</feature>
<feature type="domain" description="Helicase ATP-binding" evidence="8">
    <location>
        <begin position="245"/>
        <end position="544"/>
    </location>
</feature>
<feature type="domain" description="DEAD-box RNA helicase Q" evidence="10">
    <location>
        <begin position="213"/>
        <end position="241"/>
    </location>
</feature>
<dbReference type="Pfam" id="PF00271">
    <property type="entry name" value="Helicase_C"/>
    <property type="match status" value="1"/>
</dbReference>
<feature type="compositionally biased region" description="Basic and acidic residues" evidence="7">
    <location>
        <begin position="62"/>
        <end position="71"/>
    </location>
</feature>
<keyword evidence="2" id="KW-0547">Nucleotide-binding</keyword>
<dbReference type="GO" id="GO:0005524">
    <property type="term" value="F:ATP binding"/>
    <property type="evidence" value="ECO:0007669"/>
    <property type="project" value="UniProtKB-KW"/>
</dbReference>
<evidence type="ECO:0000256" key="3">
    <source>
        <dbReference type="ARBA" id="ARBA00022801"/>
    </source>
</evidence>
<evidence type="ECO:0000256" key="1">
    <source>
        <dbReference type="ARBA" id="ARBA00012552"/>
    </source>
</evidence>
<dbReference type="AlphaFoldDB" id="A0A1S3JS77"/>
<evidence type="ECO:0000256" key="7">
    <source>
        <dbReference type="SAM" id="MobiDB-lite"/>
    </source>
</evidence>
<dbReference type="CDD" id="cd17946">
    <property type="entry name" value="DEADc_DDX24"/>
    <property type="match status" value="1"/>
</dbReference>
<dbReference type="Pfam" id="PF00270">
    <property type="entry name" value="DEAD"/>
    <property type="match status" value="1"/>
</dbReference>
<dbReference type="GeneID" id="106175673"/>
<dbReference type="GO" id="GO:0005829">
    <property type="term" value="C:cytosol"/>
    <property type="evidence" value="ECO:0007669"/>
    <property type="project" value="TreeGrafter"/>
</dbReference>
<evidence type="ECO:0000256" key="4">
    <source>
        <dbReference type="ARBA" id="ARBA00022806"/>
    </source>
</evidence>
<feature type="compositionally biased region" description="Basic and acidic residues" evidence="7">
    <location>
        <begin position="181"/>
        <end position="210"/>
    </location>
</feature>
<dbReference type="RefSeq" id="XP_013413230.1">
    <property type="nucleotide sequence ID" value="XM_013557776.1"/>
</dbReference>
<dbReference type="InterPro" id="IPR011545">
    <property type="entry name" value="DEAD/DEAH_box_helicase_dom"/>
</dbReference>
<feature type="compositionally biased region" description="Low complexity" evidence="7">
    <location>
        <begin position="74"/>
        <end position="83"/>
    </location>
</feature>
<dbReference type="PROSITE" id="PS51194">
    <property type="entry name" value="HELICASE_CTER"/>
    <property type="match status" value="1"/>
</dbReference>
<dbReference type="PANTHER" id="PTHR47959:SF1">
    <property type="entry name" value="ATP-DEPENDENT RNA HELICASE DBPA"/>
    <property type="match status" value="1"/>
</dbReference>
<dbReference type="InterPro" id="IPR027417">
    <property type="entry name" value="P-loop_NTPase"/>
</dbReference>
<evidence type="ECO:0000256" key="2">
    <source>
        <dbReference type="ARBA" id="ARBA00022741"/>
    </source>
</evidence>
<keyword evidence="4 12" id="KW-0347">Helicase</keyword>
<dbReference type="InterPro" id="IPR014014">
    <property type="entry name" value="RNA_helicase_DEAD_Q_motif"/>
</dbReference>
<evidence type="ECO:0000259" key="9">
    <source>
        <dbReference type="PROSITE" id="PS51194"/>
    </source>
</evidence>